<feature type="region of interest" description="Disordered" evidence="1">
    <location>
        <begin position="99"/>
        <end position="210"/>
    </location>
</feature>
<organism evidence="2 3">
    <name type="scientific">Lates japonicus</name>
    <name type="common">Japanese lates</name>
    <dbReference type="NCBI Taxonomy" id="270547"/>
    <lineage>
        <taxon>Eukaryota</taxon>
        <taxon>Metazoa</taxon>
        <taxon>Chordata</taxon>
        <taxon>Craniata</taxon>
        <taxon>Vertebrata</taxon>
        <taxon>Euteleostomi</taxon>
        <taxon>Actinopterygii</taxon>
        <taxon>Neopterygii</taxon>
        <taxon>Teleostei</taxon>
        <taxon>Neoteleostei</taxon>
        <taxon>Acanthomorphata</taxon>
        <taxon>Carangaria</taxon>
        <taxon>Carangaria incertae sedis</taxon>
        <taxon>Centropomidae</taxon>
        <taxon>Lates</taxon>
    </lineage>
</organism>
<dbReference type="PANTHER" id="PTHR36474">
    <property type="entry name" value="PROTEIN LIAT1"/>
    <property type="match status" value="1"/>
</dbReference>
<protein>
    <submittedName>
        <fullName evidence="2">Protein LIAT1</fullName>
    </submittedName>
</protein>
<dbReference type="EMBL" id="BRZM01000002">
    <property type="protein sequence ID" value="GLD46545.1"/>
    <property type="molecule type" value="Genomic_DNA"/>
</dbReference>
<name>A0AAD3QWY0_LATJO</name>
<sequence length="293" mass="32917">MENKKGHKTKNRQAFSQNSYNIKSIFLEKSDDGKTLRKPATVKQDDQTGRGQEMRTAFSYKRTDKVCPVAVETRHLATRRRNVIVEMRVPEQIRDIGENKNCKLLQPSRTSDNKKKKKKRKKATASSTPPENTQKPQALSLHPEASPVSLLPPQSPGQPRGQPPKLRASSKRDGERSGRRSKKRPTNSPALLTATNKISGSGAPAQGCVSELSTQVRESLRWEGALEDPLAEEKRLEPYKANRRQRYIAHREALLKETQGALRQTFPKESTENNASTESDRQETASLMHLSTS</sequence>
<evidence type="ECO:0000256" key="1">
    <source>
        <dbReference type="SAM" id="MobiDB-lite"/>
    </source>
</evidence>
<reference evidence="2" key="1">
    <citation type="submission" date="2022-08" db="EMBL/GenBank/DDBJ databases">
        <title>Genome sequencing of akame (Lates japonicus).</title>
        <authorList>
            <person name="Hashiguchi Y."/>
            <person name="Takahashi H."/>
        </authorList>
    </citation>
    <scope>NUCLEOTIDE SEQUENCE</scope>
    <source>
        <strain evidence="2">Kochi</strain>
    </source>
</reference>
<proteinExistence type="predicted"/>
<feature type="compositionally biased region" description="Low complexity" evidence="1">
    <location>
        <begin position="146"/>
        <end position="164"/>
    </location>
</feature>
<evidence type="ECO:0000313" key="3">
    <source>
        <dbReference type="Proteomes" id="UP001279410"/>
    </source>
</evidence>
<gene>
    <name evidence="2" type="ORF">AKAME5_000089600</name>
</gene>
<dbReference type="PANTHER" id="PTHR36474:SF1">
    <property type="entry name" value="PROTEIN LIAT1"/>
    <property type="match status" value="1"/>
</dbReference>
<keyword evidence="3" id="KW-1185">Reference proteome</keyword>
<feature type="region of interest" description="Disordered" evidence="1">
    <location>
        <begin position="1"/>
        <end position="56"/>
    </location>
</feature>
<dbReference type="Proteomes" id="UP001279410">
    <property type="component" value="Unassembled WGS sequence"/>
</dbReference>
<feature type="region of interest" description="Disordered" evidence="1">
    <location>
        <begin position="259"/>
        <end position="293"/>
    </location>
</feature>
<feature type="compositionally biased region" description="Polar residues" evidence="1">
    <location>
        <begin position="186"/>
        <end position="199"/>
    </location>
</feature>
<feature type="compositionally biased region" description="Polar residues" evidence="1">
    <location>
        <begin position="124"/>
        <end position="137"/>
    </location>
</feature>
<feature type="compositionally biased region" description="Basic residues" evidence="1">
    <location>
        <begin position="114"/>
        <end position="123"/>
    </location>
</feature>
<feature type="compositionally biased region" description="Polar residues" evidence="1">
    <location>
        <begin position="12"/>
        <end position="22"/>
    </location>
</feature>
<dbReference type="AlphaFoldDB" id="A0AAD3QWY0"/>
<accession>A0AAD3QWY0</accession>
<evidence type="ECO:0000313" key="2">
    <source>
        <dbReference type="EMBL" id="GLD46545.1"/>
    </source>
</evidence>
<feature type="compositionally biased region" description="Basic residues" evidence="1">
    <location>
        <begin position="1"/>
        <end position="11"/>
    </location>
</feature>
<feature type="compositionally biased region" description="Basic and acidic residues" evidence="1">
    <location>
        <begin position="26"/>
        <end position="35"/>
    </location>
</feature>
<comment type="caution">
    <text evidence="2">The sequence shown here is derived from an EMBL/GenBank/DDBJ whole genome shotgun (WGS) entry which is preliminary data.</text>
</comment>
<dbReference type="InterPro" id="IPR038794">
    <property type="entry name" value="LIAT1"/>
</dbReference>